<dbReference type="PANTHER" id="PTHR44809:SF1">
    <property type="entry name" value="PROTEIN O-MANNOSYL-TRANSFERASE TMTC1"/>
    <property type="match status" value="1"/>
</dbReference>
<sequence length="324" mass="35368">MMRNRLRKAALKGDGKAGLALAGMLVDEHEEEEAVELLRSCAAAGGEGVALALADILGVSGDEEYEKEAESWYRTAVAEGIPGALNDYGGFLSLFDDRSEDAEQLLLQAARSGDTLAYGNLGRFYLEEERYGEALPWLRKSLAAGHTAILPFLAQAEIETGDGEAAWTHVQQAMENDEENASLICAQYLVTFGDRHPQLSAEEMFRRAVAADGDAHFPFANWLSAEGRAEEAEIEYRRAIEHGEVNAHLNLANLLEDLHRPLEAQAELRAGMAAGDAWAAVNLAHALAESGRRDEVPAVIRQAEELGCSTEEAMELWTMYHSLL</sequence>
<comment type="caution">
    <text evidence="1">The sequence shown here is derived from an EMBL/GenBank/DDBJ whole genome shotgun (WGS) entry which is preliminary data.</text>
</comment>
<proteinExistence type="predicted"/>
<dbReference type="Gene3D" id="1.25.40.10">
    <property type="entry name" value="Tetratricopeptide repeat domain"/>
    <property type="match status" value="3"/>
</dbReference>
<dbReference type="EMBL" id="BSBI01000016">
    <property type="protein sequence ID" value="GLF98810.1"/>
    <property type="molecule type" value="Genomic_DNA"/>
</dbReference>
<accession>A0ABQ5P8L7</accession>
<dbReference type="SUPFAM" id="SSF48452">
    <property type="entry name" value="TPR-like"/>
    <property type="match status" value="1"/>
</dbReference>
<protein>
    <submittedName>
        <fullName evidence="1">Tetratricopeptide repeat protein</fullName>
    </submittedName>
</protein>
<dbReference type="Pfam" id="PF13181">
    <property type="entry name" value="TPR_8"/>
    <property type="match status" value="1"/>
</dbReference>
<reference evidence="1 2" key="1">
    <citation type="submission" date="2022-10" db="EMBL/GenBank/DDBJ databases">
        <title>Draft genome sequence of Streptomyces sp. YSPA8.</title>
        <authorList>
            <person name="Moriuchi R."/>
            <person name="Dohra H."/>
            <person name="Yamamura H."/>
            <person name="Kodani S."/>
        </authorList>
    </citation>
    <scope>NUCLEOTIDE SEQUENCE [LARGE SCALE GENOMIC DNA]</scope>
    <source>
        <strain evidence="1 2">YSPA8</strain>
    </source>
</reference>
<evidence type="ECO:0000313" key="1">
    <source>
        <dbReference type="EMBL" id="GLF98810.1"/>
    </source>
</evidence>
<dbReference type="SUPFAM" id="SSF81901">
    <property type="entry name" value="HCP-like"/>
    <property type="match status" value="1"/>
</dbReference>
<name>A0ABQ5P8L7_9ACTN</name>
<gene>
    <name evidence="1" type="ORF">SYYSPA8_30955</name>
</gene>
<organism evidence="1 2">
    <name type="scientific">Streptomyces yaizuensis</name>
    <dbReference type="NCBI Taxonomy" id="2989713"/>
    <lineage>
        <taxon>Bacteria</taxon>
        <taxon>Bacillati</taxon>
        <taxon>Actinomycetota</taxon>
        <taxon>Actinomycetes</taxon>
        <taxon>Kitasatosporales</taxon>
        <taxon>Streptomycetaceae</taxon>
        <taxon>Streptomyces</taxon>
    </lineage>
</organism>
<dbReference type="Proteomes" id="UP001291653">
    <property type="component" value="Unassembled WGS sequence"/>
</dbReference>
<dbReference type="InterPro" id="IPR011990">
    <property type="entry name" value="TPR-like_helical_dom_sf"/>
</dbReference>
<evidence type="ECO:0000313" key="2">
    <source>
        <dbReference type="Proteomes" id="UP001291653"/>
    </source>
</evidence>
<dbReference type="InterPro" id="IPR019734">
    <property type="entry name" value="TPR_rpt"/>
</dbReference>
<keyword evidence="2" id="KW-1185">Reference proteome</keyword>
<dbReference type="RefSeq" id="WP_323450782.1">
    <property type="nucleotide sequence ID" value="NZ_BSBI01000016.1"/>
</dbReference>
<dbReference type="PANTHER" id="PTHR44809">
    <property type="match status" value="1"/>
</dbReference>
<dbReference type="InterPro" id="IPR052943">
    <property type="entry name" value="TMTC_O-mannosyl-trnsfr"/>
</dbReference>